<feature type="region of interest" description="Disordered" evidence="1">
    <location>
        <begin position="28"/>
        <end position="56"/>
    </location>
</feature>
<name>A0AAQ3LB42_9BACT</name>
<evidence type="ECO:0000313" key="3">
    <source>
        <dbReference type="Proteomes" id="UP001304300"/>
    </source>
</evidence>
<sequence length="205" mass="22435">MQTKASSVNSASNLRQIGSAIQLFANDNKGQLPGPVNSGQPAEFGSPNPQTYDESEGTYTTPFLAVRLYEYLPVVYNSGRVYSETFDYPAWNSETNGVGPSYYINREVRKDGISYYPLGIRRSSSDPTKNGTPLLLSRFATLGLDNEVWIYEVDQMAPIGSPGWSKAIPTMPVHGSYRNALLFDGSVSAIPIEDVGRLQNPVALN</sequence>
<evidence type="ECO:0000313" key="2">
    <source>
        <dbReference type="EMBL" id="WOO41032.1"/>
    </source>
</evidence>
<dbReference type="EMBL" id="CP136920">
    <property type="protein sequence ID" value="WOO41032.1"/>
    <property type="molecule type" value="Genomic_DNA"/>
</dbReference>
<feature type="compositionally biased region" description="Polar residues" evidence="1">
    <location>
        <begin position="47"/>
        <end position="56"/>
    </location>
</feature>
<dbReference type="AlphaFoldDB" id="A0AAQ3LB42"/>
<dbReference type="KEGG" id="puo:RZN69_20625"/>
<proteinExistence type="predicted"/>
<accession>A0AAQ3LB42</accession>
<organism evidence="2 3">
    <name type="scientific">Rubellicoccus peritrichatus</name>
    <dbReference type="NCBI Taxonomy" id="3080537"/>
    <lineage>
        <taxon>Bacteria</taxon>
        <taxon>Pseudomonadati</taxon>
        <taxon>Verrucomicrobiota</taxon>
        <taxon>Opitutia</taxon>
        <taxon>Puniceicoccales</taxon>
        <taxon>Cerasicoccaceae</taxon>
        <taxon>Rubellicoccus</taxon>
    </lineage>
</organism>
<evidence type="ECO:0000256" key="1">
    <source>
        <dbReference type="SAM" id="MobiDB-lite"/>
    </source>
</evidence>
<dbReference type="RefSeq" id="WP_317833360.1">
    <property type="nucleotide sequence ID" value="NZ_CP136920.1"/>
</dbReference>
<dbReference type="Proteomes" id="UP001304300">
    <property type="component" value="Chromosome"/>
</dbReference>
<gene>
    <name evidence="2" type="ORF">RZN69_20625</name>
</gene>
<keyword evidence="3" id="KW-1185">Reference proteome</keyword>
<reference evidence="2 3" key="1">
    <citation type="submission" date="2023-10" db="EMBL/GenBank/DDBJ databases">
        <title>Rubellicoccus peritrichatus gen. nov., sp. nov., isolated from an algae of coral reef tank.</title>
        <authorList>
            <person name="Luo J."/>
        </authorList>
    </citation>
    <scope>NUCLEOTIDE SEQUENCE [LARGE SCALE GENOMIC DNA]</scope>
    <source>
        <strain evidence="2 3">CR14</strain>
    </source>
</reference>
<protein>
    <submittedName>
        <fullName evidence="2">Uncharacterized protein</fullName>
    </submittedName>
</protein>